<evidence type="ECO:0000256" key="6">
    <source>
        <dbReference type="ARBA" id="ARBA00022982"/>
    </source>
</evidence>
<accession>A0A921RMK1</accession>
<evidence type="ECO:0000256" key="7">
    <source>
        <dbReference type="ARBA" id="ARBA00022989"/>
    </source>
</evidence>
<gene>
    <name evidence="15" type="ORF">BDA96_02G044200</name>
</gene>
<evidence type="ECO:0000256" key="13">
    <source>
        <dbReference type="SAM" id="SignalP"/>
    </source>
</evidence>
<feature type="non-terminal residue" evidence="15">
    <location>
        <position position="177"/>
    </location>
</feature>
<evidence type="ECO:0000256" key="10">
    <source>
        <dbReference type="ARBA" id="ARBA00023157"/>
    </source>
</evidence>
<dbReference type="GO" id="GO:0009055">
    <property type="term" value="F:electron transfer activity"/>
    <property type="evidence" value="ECO:0007669"/>
    <property type="project" value="InterPro"/>
</dbReference>
<dbReference type="SUPFAM" id="SSF49503">
    <property type="entry name" value="Cupredoxins"/>
    <property type="match status" value="1"/>
</dbReference>
<dbReference type="GO" id="GO:0016020">
    <property type="term" value="C:membrane"/>
    <property type="evidence" value="ECO:0007669"/>
    <property type="project" value="UniProtKB-SubCell"/>
</dbReference>
<dbReference type="InterPro" id="IPR008972">
    <property type="entry name" value="Cupredoxin"/>
</dbReference>
<evidence type="ECO:0000256" key="1">
    <source>
        <dbReference type="ARBA" id="ARBA00004479"/>
    </source>
</evidence>
<evidence type="ECO:0000313" key="16">
    <source>
        <dbReference type="Proteomes" id="UP000807115"/>
    </source>
</evidence>
<evidence type="ECO:0000256" key="3">
    <source>
        <dbReference type="ARBA" id="ARBA00022692"/>
    </source>
</evidence>
<dbReference type="PANTHER" id="PTHR33021:SF557">
    <property type="entry name" value="OS07G0165900 PROTEIN"/>
    <property type="match status" value="1"/>
</dbReference>
<dbReference type="Gene3D" id="2.60.40.420">
    <property type="entry name" value="Cupredoxins - blue copper proteins"/>
    <property type="match status" value="1"/>
</dbReference>
<evidence type="ECO:0000313" key="15">
    <source>
        <dbReference type="EMBL" id="KAG0541747.1"/>
    </source>
</evidence>
<proteinExistence type="predicted"/>
<keyword evidence="3" id="KW-0812">Transmembrane</keyword>
<keyword evidence="7" id="KW-1133">Transmembrane helix</keyword>
<dbReference type="AlphaFoldDB" id="A0A921RMK1"/>
<feature type="region of interest" description="Disordered" evidence="12">
    <location>
        <begin position="136"/>
        <end position="177"/>
    </location>
</feature>
<dbReference type="PANTHER" id="PTHR33021">
    <property type="entry name" value="BLUE COPPER PROTEIN"/>
    <property type="match status" value="1"/>
</dbReference>
<evidence type="ECO:0000256" key="2">
    <source>
        <dbReference type="ARBA" id="ARBA00022448"/>
    </source>
</evidence>
<dbReference type="Proteomes" id="UP000807115">
    <property type="component" value="Chromosome 2"/>
</dbReference>
<feature type="signal peptide" evidence="13">
    <location>
        <begin position="1"/>
        <end position="26"/>
    </location>
</feature>
<dbReference type="InterPro" id="IPR039391">
    <property type="entry name" value="Phytocyanin-like"/>
</dbReference>
<keyword evidence="8" id="KW-0186">Copper</keyword>
<name>A0A921RMK1_SORBI</name>
<dbReference type="FunFam" id="2.60.40.420:FF:000067">
    <property type="entry name" value="Cupredoxin superfamily protein"/>
    <property type="match status" value="1"/>
</dbReference>
<evidence type="ECO:0000256" key="12">
    <source>
        <dbReference type="SAM" id="MobiDB-lite"/>
    </source>
</evidence>
<evidence type="ECO:0000259" key="14">
    <source>
        <dbReference type="PROSITE" id="PS51485"/>
    </source>
</evidence>
<keyword evidence="2" id="KW-0813">Transport</keyword>
<comment type="caution">
    <text evidence="15">The sequence shown here is derived from an EMBL/GenBank/DDBJ whole genome shotgun (WGS) entry which is preliminary data.</text>
</comment>
<dbReference type="GO" id="GO:0009610">
    <property type="term" value="P:response to symbiotic fungus"/>
    <property type="evidence" value="ECO:0007669"/>
    <property type="project" value="UniProtKB-ARBA"/>
</dbReference>
<dbReference type="CDD" id="cd04216">
    <property type="entry name" value="Phytocyanin"/>
    <property type="match status" value="1"/>
</dbReference>
<sequence>MASSKQVLLLAAVVAVACLLPSLASARQWVVGDECGWKARFNHTHWANGKTFVVGDTLLFKYRKGKHNVVQVGEEDFATCGHDENHRTRCSGHDVVQLDRPGRMFFICTKHNHCRKGMKLAIDVVVVAPPPPPLSYPFPRTSPPPPPPFGWTFPGTPPPPPRYGWPSTPAPPPPPFD</sequence>
<evidence type="ECO:0000256" key="4">
    <source>
        <dbReference type="ARBA" id="ARBA00022723"/>
    </source>
</evidence>
<comment type="subcellular location">
    <subcellularLocation>
        <location evidence="1">Membrane</location>
        <topology evidence="1">Single-pass type I membrane protein</topology>
    </subcellularLocation>
</comment>
<dbReference type="InterPro" id="IPR003245">
    <property type="entry name" value="Phytocyanin_dom"/>
</dbReference>
<protein>
    <recommendedName>
        <fullName evidence="14">Phytocyanin domain-containing protein</fullName>
    </recommendedName>
</protein>
<keyword evidence="11" id="KW-0325">Glycoprotein</keyword>
<reference evidence="15" key="2">
    <citation type="submission" date="2020-10" db="EMBL/GenBank/DDBJ databases">
        <authorList>
            <person name="Cooper E.A."/>
            <person name="Brenton Z.W."/>
            <person name="Flinn B.S."/>
            <person name="Jenkins J."/>
            <person name="Shu S."/>
            <person name="Flowers D."/>
            <person name="Luo F."/>
            <person name="Wang Y."/>
            <person name="Xia P."/>
            <person name="Barry K."/>
            <person name="Daum C."/>
            <person name="Lipzen A."/>
            <person name="Yoshinaga Y."/>
            <person name="Schmutz J."/>
            <person name="Saski C."/>
            <person name="Vermerris W."/>
            <person name="Kresovich S."/>
        </authorList>
    </citation>
    <scope>NUCLEOTIDE SEQUENCE</scope>
</reference>
<keyword evidence="4" id="KW-0479">Metal-binding</keyword>
<organism evidence="15 16">
    <name type="scientific">Sorghum bicolor</name>
    <name type="common">Sorghum</name>
    <name type="synonym">Sorghum vulgare</name>
    <dbReference type="NCBI Taxonomy" id="4558"/>
    <lineage>
        <taxon>Eukaryota</taxon>
        <taxon>Viridiplantae</taxon>
        <taxon>Streptophyta</taxon>
        <taxon>Embryophyta</taxon>
        <taxon>Tracheophyta</taxon>
        <taxon>Spermatophyta</taxon>
        <taxon>Magnoliopsida</taxon>
        <taxon>Liliopsida</taxon>
        <taxon>Poales</taxon>
        <taxon>Poaceae</taxon>
        <taxon>PACMAD clade</taxon>
        <taxon>Panicoideae</taxon>
        <taxon>Andropogonodae</taxon>
        <taxon>Andropogoneae</taxon>
        <taxon>Sorghinae</taxon>
        <taxon>Sorghum</taxon>
    </lineage>
</organism>
<dbReference type="Pfam" id="PF02298">
    <property type="entry name" value="Cu_bind_like"/>
    <property type="match status" value="1"/>
</dbReference>
<evidence type="ECO:0000256" key="8">
    <source>
        <dbReference type="ARBA" id="ARBA00023008"/>
    </source>
</evidence>
<dbReference type="EMBL" id="CM027681">
    <property type="protein sequence ID" value="KAG0541747.1"/>
    <property type="molecule type" value="Genomic_DNA"/>
</dbReference>
<reference evidence="15" key="1">
    <citation type="journal article" date="2019" name="BMC Genomics">
        <title>A new reference genome for Sorghum bicolor reveals high levels of sequence similarity between sweet and grain genotypes: implications for the genetics of sugar metabolism.</title>
        <authorList>
            <person name="Cooper E.A."/>
            <person name="Brenton Z.W."/>
            <person name="Flinn B.S."/>
            <person name="Jenkins J."/>
            <person name="Shu S."/>
            <person name="Flowers D."/>
            <person name="Luo F."/>
            <person name="Wang Y."/>
            <person name="Xia P."/>
            <person name="Barry K."/>
            <person name="Daum C."/>
            <person name="Lipzen A."/>
            <person name="Yoshinaga Y."/>
            <person name="Schmutz J."/>
            <person name="Saski C."/>
            <person name="Vermerris W."/>
            <person name="Kresovich S."/>
        </authorList>
    </citation>
    <scope>NUCLEOTIDE SEQUENCE</scope>
</reference>
<dbReference type="PROSITE" id="PS51257">
    <property type="entry name" value="PROKAR_LIPOPROTEIN"/>
    <property type="match status" value="1"/>
</dbReference>
<evidence type="ECO:0000256" key="9">
    <source>
        <dbReference type="ARBA" id="ARBA00023136"/>
    </source>
</evidence>
<keyword evidence="6" id="KW-0249">Electron transport</keyword>
<evidence type="ECO:0000256" key="11">
    <source>
        <dbReference type="ARBA" id="ARBA00023180"/>
    </source>
</evidence>
<dbReference type="GO" id="GO:0046872">
    <property type="term" value="F:metal ion binding"/>
    <property type="evidence" value="ECO:0007669"/>
    <property type="project" value="UniProtKB-KW"/>
</dbReference>
<keyword evidence="5 13" id="KW-0732">Signal</keyword>
<dbReference type="PROSITE" id="PS51485">
    <property type="entry name" value="PHYTOCYANIN"/>
    <property type="match status" value="1"/>
</dbReference>
<feature type="chain" id="PRO_5037893180" description="Phytocyanin domain-containing protein" evidence="13">
    <location>
        <begin position="27"/>
        <end position="177"/>
    </location>
</feature>
<feature type="domain" description="Phytocyanin" evidence="14">
    <location>
        <begin position="27"/>
        <end position="126"/>
    </location>
</feature>
<keyword evidence="9" id="KW-0472">Membrane</keyword>
<evidence type="ECO:0000256" key="5">
    <source>
        <dbReference type="ARBA" id="ARBA00022729"/>
    </source>
</evidence>
<keyword evidence="10" id="KW-1015">Disulfide bond</keyword>